<dbReference type="EMBL" id="AP026933">
    <property type="protein sequence ID" value="BDT02405.1"/>
    <property type="molecule type" value="Genomic_DNA"/>
</dbReference>
<dbReference type="Proteomes" id="UP001163387">
    <property type="component" value="Chromosome"/>
</dbReference>
<evidence type="ECO:0000256" key="6">
    <source>
        <dbReference type="ARBA" id="ARBA00022490"/>
    </source>
</evidence>
<keyword evidence="18" id="KW-1185">Reference proteome</keyword>
<keyword evidence="12 15" id="KW-0460">Magnesium</keyword>
<evidence type="ECO:0000256" key="12">
    <source>
        <dbReference type="ARBA" id="ARBA00022842"/>
    </source>
</evidence>
<comment type="catalytic activity">
    <reaction evidence="14">
        <text>IMP + diphosphate = hypoxanthine + 5-phospho-alpha-D-ribose 1-diphosphate</text>
        <dbReference type="Rhea" id="RHEA:17973"/>
        <dbReference type="ChEBI" id="CHEBI:17368"/>
        <dbReference type="ChEBI" id="CHEBI:33019"/>
        <dbReference type="ChEBI" id="CHEBI:58017"/>
        <dbReference type="ChEBI" id="CHEBI:58053"/>
        <dbReference type="EC" id="2.4.2.8"/>
    </reaction>
    <physiologicalReaction direction="right-to-left" evidence="14">
        <dbReference type="Rhea" id="RHEA:17975"/>
    </physiologicalReaction>
</comment>
<dbReference type="InterPro" id="IPR005904">
    <property type="entry name" value="Hxn_phspho_trans"/>
</dbReference>
<evidence type="ECO:0000256" key="8">
    <source>
        <dbReference type="ARBA" id="ARBA00022679"/>
    </source>
</evidence>
<dbReference type="RefSeq" id="WP_281748776.1">
    <property type="nucleotide sequence ID" value="NZ_AP026933.1"/>
</dbReference>
<dbReference type="PANTHER" id="PTHR43340">
    <property type="entry name" value="HYPOXANTHINE-GUANINE PHOSPHORIBOSYLTRANSFERASE"/>
    <property type="match status" value="1"/>
</dbReference>
<comment type="similarity">
    <text evidence="5 15">Belongs to the purine/pyrimidine phosphoribosyltransferase family.</text>
</comment>
<dbReference type="NCBIfam" id="TIGR01203">
    <property type="entry name" value="HGPRTase"/>
    <property type="match status" value="1"/>
</dbReference>
<dbReference type="EC" id="2.4.2.8" evidence="15"/>
<evidence type="ECO:0000259" key="16">
    <source>
        <dbReference type="Pfam" id="PF00156"/>
    </source>
</evidence>
<accession>A0ABM8BRF7</accession>
<evidence type="ECO:0000256" key="3">
    <source>
        <dbReference type="ARBA" id="ARBA00004669"/>
    </source>
</evidence>
<comment type="pathway">
    <text evidence="4">Purine metabolism; GMP biosynthesis via salvage pathway; GMP from guanine: step 1/1.</text>
</comment>
<sequence length="192" mass="21903">MLEKHELVEKILLSTDVINNKIIELAKSVNSYYKDNKEPIILVGILRGCLPFLSQFMLNLKIDCLVDFMYVESYLGQTKAVNKPKIRMDVINNVKGRDLLIVEDIIDSGNSLFKILDHLQELGAKSVKIITLLDKKSKRVAKIEADWYGFEVPDHFLVGYGLDYDEKLRNLPYVGIADLNKIAILEKCKKSS</sequence>
<dbReference type="PANTHER" id="PTHR43340:SF1">
    <property type="entry name" value="HYPOXANTHINE PHOSPHORIBOSYLTRANSFERASE"/>
    <property type="match status" value="1"/>
</dbReference>
<evidence type="ECO:0000256" key="10">
    <source>
        <dbReference type="ARBA" id="ARBA00022726"/>
    </source>
</evidence>
<keyword evidence="7 15" id="KW-0328">Glycosyltransferase</keyword>
<evidence type="ECO:0000313" key="18">
    <source>
        <dbReference type="Proteomes" id="UP001163387"/>
    </source>
</evidence>
<evidence type="ECO:0000313" key="17">
    <source>
        <dbReference type="EMBL" id="BDT02405.1"/>
    </source>
</evidence>
<comment type="pathway">
    <text evidence="3 15">Purine metabolism; IMP biosynthesis via salvage pathway; IMP from hypoxanthine: step 1/1.</text>
</comment>
<evidence type="ECO:0000256" key="15">
    <source>
        <dbReference type="RuleBase" id="RU364099"/>
    </source>
</evidence>
<dbReference type="InterPro" id="IPR000836">
    <property type="entry name" value="PRTase_dom"/>
</dbReference>
<comment type="subcellular location">
    <subcellularLocation>
        <location evidence="2 15">Cytoplasm</location>
    </subcellularLocation>
</comment>
<comment type="cofactor">
    <cofactor evidence="1 15">
        <name>Mg(2+)</name>
        <dbReference type="ChEBI" id="CHEBI:18420"/>
    </cofactor>
</comment>
<protein>
    <recommendedName>
        <fullName evidence="15">Hypoxanthine phosphoribosyltransferase</fullName>
        <ecNumber evidence="15">2.4.2.8</ecNumber>
    </recommendedName>
</protein>
<keyword evidence="8 15" id="KW-0808">Transferase</keyword>
<evidence type="ECO:0000256" key="5">
    <source>
        <dbReference type="ARBA" id="ARBA00008391"/>
    </source>
</evidence>
<keyword evidence="11 15" id="KW-0547">Nucleotide-binding</keyword>
<dbReference type="CDD" id="cd06223">
    <property type="entry name" value="PRTases_typeI"/>
    <property type="match status" value="1"/>
</dbReference>
<evidence type="ECO:0000256" key="9">
    <source>
        <dbReference type="ARBA" id="ARBA00022723"/>
    </source>
</evidence>
<keyword evidence="10 15" id="KW-0660">Purine salvage</keyword>
<evidence type="ECO:0000256" key="14">
    <source>
        <dbReference type="ARBA" id="ARBA00049402"/>
    </source>
</evidence>
<evidence type="ECO:0000256" key="7">
    <source>
        <dbReference type="ARBA" id="ARBA00022676"/>
    </source>
</evidence>
<feature type="domain" description="Phosphoribosyltransferase" evidence="16">
    <location>
        <begin position="18"/>
        <end position="164"/>
    </location>
</feature>
<organism evidence="17 18">
    <name type="scientific">Spiroplasma ixodetis</name>
    <dbReference type="NCBI Taxonomy" id="2141"/>
    <lineage>
        <taxon>Bacteria</taxon>
        <taxon>Bacillati</taxon>
        <taxon>Mycoplasmatota</taxon>
        <taxon>Mollicutes</taxon>
        <taxon>Entomoplasmatales</taxon>
        <taxon>Spiroplasmataceae</taxon>
        <taxon>Spiroplasma</taxon>
    </lineage>
</organism>
<dbReference type="Pfam" id="PF00156">
    <property type="entry name" value="Pribosyltran"/>
    <property type="match status" value="1"/>
</dbReference>
<comment type="catalytic activity">
    <reaction evidence="13">
        <text>GMP + diphosphate = guanine + 5-phospho-alpha-D-ribose 1-diphosphate</text>
        <dbReference type="Rhea" id="RHEA:25424"/>
        <dbReference type="ChEBI" id="CHEBI:16235"/>
        <dbReference type="ChEBI" id="CHEBI:33019"/>
        <dbReference type="ChEBI" id="CHEBI:58017"/>
        <dbReference type="ChEBI" id="CHEBI:58115"/>
        <dbReference type="EC" id="2.4.2.8"/>
    </reaction>
    <physiologicalReaction direction="right-to-left" evidence="13">
        <dbReference type="Rhea" id="RHEA:25426"/>
    </physiologicalReaction>
</comment>
<reference evidence="17 18" key="1">
    <citation type="journal article" date="2022" name="Front. Microbiol.">
        <title>Male-killing mechanisms vary between Spiroplasma species.</title>
        <authorList>
            <person name="Arai H."/>
            <person name="Inoue M."/>
            <person name="Kageyama D."/>
        </authorList>
    </citation>
    <scope>NUCLEOTIDE SEQUENCE [LARGE SCALE GENOMIC DNA]</scope>
    <source>
        <strain evidence="18">sHm</strain>
    </source>
</reference>
<evidence type="ECO:0000256" key="11">
    <source>
        <dbReference type="ARBA" id="ARBA00022741"/>
    </source>
</evidence>
<dbReference type="InterPro" id="IPR050408">
    <property type="entry name" value="HGPRT"/>
</dbReference>
<dbReference type="GO" id="GO:0016757">
    <property type="term" value="F:glycosyltransferase activity"/>
    <property type="evidence" value="ECO:0007669"/>
    <property type="project" value="UniProtKB-KW"/>
</dbReference>
<gene>
    <name evidence="17" type="ORF">SHM_00510</name>
</gene>
<evidence type="ECO:0000256" key="4">
    <source>
        <dbReference type="ARBA" id="ARBA00004676"/>
    </source>
</evidence>
<keyword evidence="6 15" id="KW-0963">Cytoplasm</keyword>
<evidence type="ECO:0000256" key="1">
    <source>
        <dbReference type="ARBA" id="ARBA00001946"/>
    </source>
</evidence>
<evidence type="ECO:0000256" key="13">
    <source>
        <dbReference type="ARBA" id="ARBA00048811"/>
    </source>
</evidence>
<dbReference type="Gene3D" id="3.40.50.2020">
    <property type="match status" value="1"/>
</dbReference>
<keyword evidence="9 15" id="KW-0479">Metal-binding</keyword>
<dbReference type="InterPro" id="IPR029057">
    <property type="entry name" value="PRTase-like"/>
</dbReference>
<evidence type="ECO:0000256" key="2">
    <source>
        <dbReference type="ARBA" id="ARBA00004496"/>
    </source>
</evidence>
<dbReference type="SUPFAM" id="SSF53271">
    <property type="entry name" value="PRTase-like"/>
    <property type="match status" value="1"/>
</dbReference>
<proteinExistence type="inferred from homology"/>
<name>A0ABM8BRF7_9MOLU</name>